<feature type="transmembrane region" description="Helical" evidence="1">
    <location>
        <begin position="80"/>
        <end position="100"/>
    </location>
</feature>
<feature type="transmembrane region" description="Helical" evidence="1">
    <location>
        <begin position="112"/>
        <end position="130"/>
    </location>
</feature>
<evidence type="ECO:0000256" key="1">
    <source>
        <dbReference type="SAM" id="Phobius"/>
    </source>
</evidence>
<name>A0A7X1GKB1_9PSED</name>
<dbReference type="RefSeq" id="WP_185819119.1">
    <property type="nucleotide sequence ID" value="NZ_JACMYG010000042.1"/>
</dbReference>
<sequence length="145" mass="15946">MDLPLSPWAGTFLVVVLMFGAFMYLFNGKKAEPSEPDAQVTLEQTNAAATDGGDRSAVHEYLVGLKHLALMLLSSFSGPVAMAVSMGWFVFAIVGIFDLLGGDVFSVQWKRVASWISIIFWVGFIVVSHVKSVRQKGRNVLDHKR</sequence>
<feature type="transmembrane region" description="Helical" evidence="1">
    <location>
        <begin position="6"/>
        <end position="26"/>
    </location>
</feature>
<reference evidence="2 3" key="1">
    <citation type="submission" date="2020-08" db="EMBL/GenBank/DDBJ databases">
        <title>Pseudomonas sp. nov.</title>
        <authorList>
            <person name="Gieschler S."/>
            <person name="Fiedler G."/>
            <person name="Brinks E."/>
            <person name="Boehnlein C."/>
            <person name="Franz C.M.A.P."/>
            <person name="Kabisch J."/>
        </authorList>
    </citation>
    <scope>NUCLEOTIDE SEQUENCE [LARGE SCALE GENOMIC DNA]</scope>
    <source>
        <strain evidence="2 3">MBT-1</strain>
    </source>
</reference>
<accession>A0A7X1GKB1</accession>
<dbReference type="Proteomes" id="UP000526003">
    <property type="component" value="Unassembled WGS sequence"/>
</dbReference>
<gene>
    <name evidence="2" type="ORF">H7995_25805</name>
</gene>
<keyword evidence="1" id="KW-1133">Transmembrane helix</keyword>
<keyword evidence="1" id="KW-0472">Membrane</keyword>
<evidence type="ECO:0000313" key="2">
    <source>
        <dbReference type="EMBL" id="MBC2693208.1"/>
    </source>
</evidence>
<comment type="caution">
    <text evidence="2">The sequence shown here is derived from an EMBL/GenBank/DDBJ whole genome shotgun (WGS) entry which is preliminary data.</text>
</comment>
<proteinExistence type="predicted"/>
<keyword evidence="3" id="KW-1185">Reference proteome</keyword>
<dbReference type="AlphaFoldDB" id="A0A7X1GKB1"/>
<evidence type="ECO:0000313" key="3">
    <source>
        <dbReference type="Proteomes" id="UP000526003"/>
    </source>
</evidence>
<keyword evidence="1" id="KW-0812">Transmembrane</keyword>
<protein>
    <submittedName>
        <fullName evidence="2">Uncharacterized protein</fullName>
    </submittedName>
</protein>
<organism evidence="2 3">
    <name type="scientific">Pseudomonas kielensis</name>
    <dbReference type="NCBI Taxonomy" id="2762577"/>
    <lineage>
        <taxon>Bacteria</taxon>
        <taxon>Pseudomonadati</taxon>
        <taxon>Pseudomonadota</taxon>
        <taxon>Gammaproteobacteria</taxon>
        <taxon>Pseudomonadales</taxon>
        <taxon>Pseudomonadaceae</taxon>
        <taxon>Pseudomonas</taxon>
    </lineage>
</organism>
<dbReference type="EMBL" id="JACMYG010000042">
    <property type="protein sequence ID" value="MBC2693208.1"/>
    <property type="molecule type" value="Genomic_DNA"/>
</dbReference>